<keyword evidence="2" id="KW-1185">Reference proteome</keyword>
<reference evidence="1 2" key="1">
    <citation type="submission" date="2016-10" db="EMBL/GenBank/DDBJ databases">
        <authorList>
            <person name="de Groot N.N."/>
        </authorList>
    </citation>
    <scope>NUCLEOTIDE SEQUENCE [LARGE SCALE GENOMIC DNA]</scope>
    <source>
        <strain evidence="2">KMM 9023,NRIC 0796,JCM 17311,KCTC 23692</strain>
    </source>
</reference>
<dbReference type="EMBL" id="FOYI01000002">
    <property type="protein sequence ID" value="SFQ99948.1"/>
    <property type="molecule type" value="Genomic_DNA"/>
</dbReference>
<name>A0A1I6D383_9RHOB</name>
<evidence type="ECO:0000313" key="2">
    <source>
        <dbReference type="Proteomes" id="UP000199302"/>
    </source>
</evidence>
<dbReference type="STRING" id="871652.SAMN04515673_10258"/>
<proteinExistence type="predicted"/>
<gene>
    <name evidence="1" type="ORF">SAMN04515673_10258</name>
</gene>
<sequence length="195" mass="22150">MAQEARKIEAMDIGVVIRQSPGVTRWAKWVWRAVALLPGAGPADWHVMRREGEVTEFHAGTRRVELFRSDCEAYAENLATREPSLFVVMREPQPGQPGAGPLELTLVTASPFEAQDYCDSGEEIVEKVPMPPVVRDWVENFVMAHEAFEPFKKRRRDKRRIDLREDGIGDPRIAQISDVYRSPTLLRAGQKGRLQ</sequence>
<dbReference type="InterPro" id="IPR021736">
    <property type="entry name" value="DUF3305"/>
</dbReference>
<dbReference type="AlphaFoldDB" id="A0A1I6D383"/>
<organism evidence="1 2">
    <name type="scientific">Poseidonocella sedimentorum</name>
    <dbReference type="NCBI Taxonomy" id="871652"/>
    <lineage>
        <taxon>Bacteria</taxon>
        <taxon>Pseudomonadati</taxon>
        <taxon>Pseudomonadota</taxon>
        <taxon>Alphaproteobacteria</taxon>
        <taxon>Rhodobacterales</taxon>
        <taxon>Roseobacteraceae</taxon>
        <taxon>Poseidonocella</taxon>
    </lineage>
</organism>
<evidence type="ECO:0008006" key="3">
    <source>
        <dbReference type="Google" id="ProtNLM"/>
    </source>
</evidence>
<dbReference type="Pfam" id="PF11749">
    <property type="entry name" value="DUF3305"/>
    <property type="match status" value="1"/>
</dbReference>
<evidence type="ECO:0000313" key="1">
    <source>
        <dbReference type="EMBL" id="SFQ99948.1"/>
    </source>
</evidence>
<dbReference type="Proteomes" id="UP000199302">
    <property type="component" value="Unassembled WGS sequence"/>
</dbReference>
<accession>A0A1I6D383</accession>
<protein>
    <recommendedName>
        <fullName evidence="3">Molybdopterin-guanine dinucleotide biosynthesis protein A</fullName>
    </recommendedName>
</protein>